<accession>A0ABN8R7D9</accession>
<dbReference type="EMBL" id="CALNXK010000189">
    <property type="protein sequence ID" value="CAH3174241.1"/>
    <property type="molecule type" value="Genomic_DNA"/>
</dbReference>
<sequence>EYLERTKRTGVQNYKLCRRLAGKKTLLYAPLVEWYLDHGLEITASRRKGDEDPDKALLAEMFKLLGNSAYGKLIEAKERQTRVIYTRDQ</sequence>
<reference evidence="1 2" key="1">
    <citation type="submission" date="2022-05" db="EMBL/GenBank/DDBJ databases">
        <authorList>
            <consortium name="Genoscope - CEA"/>
            <person name="William W."/>
        </authorList>
    </citation>
    <scope>NUCLEOTIDE SEQUENCE [LARGE SCALE GENOMIC DNA]</scope>
</reference>
<gene>
    <name evidence="1" type="ORF">PLOB_00014748</name>
</gene>
<keyword evidence="2" id="KW-1185">Reference proteome</keyword>
<comment type="caution">
    <text evidence="1">The sequence shown here is derived from an EMBL/GenBank/DDBJ whole genome shotgun (WGS) entry which is preliminary data.</text>
</comment>
<evidence type="ECO:0000313" key="1">
    <source>
        <dbReference type="EMBL" id="CAH3174241.1"/>
    </source>
</evidence>
<proteinExistence type="predicted"/>
<organism evidence="1 2">
    <name type="scientific">Porites lobata</name>
    <dbReference type="NCBI Taxonomy" id="104759"/>
    <lineage>
        <taxon>Eukaryota</taxon>
        <taxon>Metazoa</taxon>
        <taxon>Cnidaria</taxon>
        <taxon>Anthozoa</taxon>
        <taxon>Hexacorallia</taxon>
        <taxon>Scleractinia</taxon>
        <taxon>Fungiina</taxon>
        <taxon>Poritidae</taxon>
        <taxon>Porites</taxon>
    </lineage>
</organism>
<protein>
    <recommendedName>
        <fullName evidence="3">DNA-directed DNA polymerase</fullName>
    </recommendedName>
</protein>
<name>A0ABN8R7D9_9CNID</name>
<evidence type="ECO:0008006" key="3">
    <source>
        <dbReference type="Google" id="ProtNLM"/>
    </source>
</evidence>
<feature type="non-terminal residue" evidence="1">
    <location>
        <position position="1"/>
    </location>
</feature>
<feature type="non-terminal residue" evidence="1">
    <location>
        <position position="89"/>
    </location>
</feature>
<dbReference type="Proteomes" id="UP001159405">
    <property type="component" value="Unassembled WGS sequence"/>
</dbReference>
<evidence type="ECO:0000313" key="2">
    <source>
        <dbReference type="Proteomes" id="UP001159405"/>
    </source>
</evidence>